<dbReference type="Proteomes" id="UP000265703">
    <property type="component" value="Unassembled WGS sequence"/>
</dbReference>
<name>A0A397SQY7_9GLOM</name>
<comment type="caution">
    <text evidence="2">The sequence shown here is derived from an EMBL/GenBank/DDBJ whole genome shotgun (WGS) entry which is preliminary data.</text>
</comment>
<evidence type="ECO:0008006" key="4">
    <source>
        <dbReference type="Google" id="ProtNLM"/>
    </source>
</evidence>
<dbReference type="SUPFAM" id="SSF52047">
    <property type="entry name" value="RNI-like"/>
    <property type="match status" value="1"/>
</dbReference>
<dbReference type="STRING" id="658196.A0A397SQY7"/>
<dbReference type="InterPro" id="IPR032675">
    <property type="entry name" value="LRR_dom_sf"/>
</dbReference>
<feature type="compositionally biased region" description="Low complexity" evidence="1">
    <location>
        <begin position="111"/>
        <end position="120"/>
    </location>
</feature>
<dbReference type="OrthoDB" id="550575at2759"/>
<evidence type="ECO:0000313" key="3">
    <source>
        <dbReference type="Proteomes" id="UP000265703"/>
    </source>
</evidence>
<evidence type="ECO:0000313" key="2">
    <source>
        <dbReference type="EMBL" id="RIA86445.1"/>
    </source>
</evidence>
<gene>
    <name evidence="2" type="ORF">C1645_829260</name>
</gene>
<proteinExistence type="predicted"/>
<evidence type="ECO:0000256" key="1">
    <source>
        <dbReference type="SAM" id="MobiDB-lite"/>
    </source>
</evidence>
<reference evidence="2 3" key="1">
    <citation type="submission" date="2018-06" db="EMBL/GenBank/DDBJ databases">
        <title>Comparative genomics reveals the genomic features of Rhizophagus irregularis, R. cerebriforme, R. diaphanum and Gigaspora rosea, and their symbiotic lifestyle signature.</title>
        <authorList>
            <person name="Morin E."/>
            <person name="San Clemente H."/>
            <person name="Chen E.C.H."/>
            <person name="De La Providencia I."/>
            <person name="Hainaut M."/>
            <person name="Kuo A."/>
            <person name="Kohler A."/>
            <person name="Murat C."/>
            <person name="Tang N."/>
            <person name="Roy S."/>
            <person name="Loubradou J."/>
            <person name="Henrissat B."/>
            <person name="Grigoriev I.V."/>
            <person name="Corradi N."/>
            <person name="Roux C."/>
            <person name="Martin F.M."/>
        </authorList>
    </citation>
    <scope>NUCLEOTIDE SEQUENCE [LARGE SCALE GENOMIC DNA]</scope>
    <source>
        <strain evidence="2 3">DAOM 227022</strain>
    </source>
</reference>
<dbReference type="EMBL" id="QKYT01000363">
    <property type="protein sequence ID" value="RIA86445.1"/>
    <property type="molecule type" value="Genomic_DNA"/>
</dbReference>
<feature type="region of interest" description="Disordered" evidence="1">
    <location>
        <begin position="110"/>
        <end position="137"/>
    </location>
</feature>
<organism evidence="2 3">
    <name type="scientific">Glomus cerebriforme</name>
    <dbReference type="NCBI Taxonomy" id="658196"/>
    <lineage>
        <taxon>Eukaryota</taxon>
        <taxon>Fungi</taxon>
        <taxon>Fungi incertae sedis</taxon>
        <taxon>Mucoromycota</taxon>
        <taxon>Glomeromycotina</taxon>
        <taxon>Glomeromycetes</taxon>
        <taxon>Glomerales</taxon>
        <taxon>Glomeraceae</taxon>
        <taxon>Glomus</taxon>
    </lineage>
</organism>
<sequence length="137" mass="15885">MRNYHILQEFKAHWITDYYKNCIINSCPNLRNLDIAFSHEEIEDAKVSPKLRHLKIGHNDIGNKVTKVLAHTCHKLEYLDYLNGCKNISKKIIGQLNQNIHIENFEEDYYSSDSESSGSETESESESSTVDALYNKF</sequence>
<dbReference type="AlphaFoldDB" id="A0A397SQY7"/>
<dbReference type="Gene3D" id="3.80.10.10">
    <property type="entry name" value="Ribonuclease Inhibitor"/>
    <property type="match status" value="1"/>
</dbReference>
<keyword evidence="3" id="KW-1185">Reference proteome</keyword>
<accession>A0A397SQY7</accession>
<protein>
    <recommendedName>
        <fullName evidence="4">F-box domain-containing protein</fullName>
    </recommendedName>
</protein>